<dbReference type="EMBL" id="AFPZ01000121">
    <property type="protein sequence ID" value="EGQ19322.1"/>
    <property type="molecule type" value="Genomic_DNA"/>
</dbReference>
<gene>
    <name evidence="7" type="primary">cypC2</name>
    <name evidence="7" type="ORF">HMPREF9372_3718</name>
</gene>
<accession>F9DY37</accession>
<organism evidence="7 8">
    <name type="scientific">Sporosarcina newyorkensis 2681</name>
    <dbReference type="NCBI Taxonomy" id="1027292"/>
    <lineage>
        <taxon>Bacteria</taxon>
        <taxon>Bacillati</taxon>
        <taxon>Bacillota</taxon>
        <taxon>Bacilli</taxon>
        <taxon>Bacillales</taxon>
        <taxon>Caryophanaceae</taxon>
        <taxon>Sporosarcina</taxon>
    </lineage>
</organism>
<protein>
    <submittedName>
        <fullName evidence="7">Cytochrome P450 152A1</fullName>
        <ecNumber evidence="7">1.14.-.-</ecNumber>
    </submittedName>
</protein>
<dbReference type="RefSeq" id="WP_009498415.1">
    <property type="nucleotide sequence ID" value="NZ_GL982998.1"/>
</dbReference>
<sequence>MEMNEVSNTNQMPREEGIDHSLSLMREGYMYIMNRRHSFNSNIFKTRLFGKKAICIGGKEAAEVFYDTEKFKRKDAAPNRAVQTLFGKNGVQALDGQNHKHRKEMFMSIMSPDELEKLTDITKNQWEMAVDKWEQMDKVVLYEEVQEIMCRTACQWAGVPVQEDEVKKLTKDLVAMFESPATVGPAHWLGRNARNRVEKWIGELINEVRDGKVNPPENTALHRFAWHRDLEGNHLDTETTAVEVINILRPIVAIAIFINFTALAVHHYPEEREKLETGDEKYAQMFVQEVRRFYPFFPFVVALVKKDFTWNSYKFEEGTLTLLDLYGTNHDPEIWDNPDEFSPDRFAEWEGSPFSFIPQGGGDYFMGHRCAGEWVTIEVMKVSLDYLANRMNYEVPDQDLSFSMVSIPSIPHSKVVIKNVKRRI</sequence>
<evidence type="ECO:0000256" key="4">
    <source>
        <dbReference type="ARBA" id="ARBA00023002"/>
    </source>
</evidence>
<keyword evidence="3 6" id="KW-0479">Metal-binding</keyword>
<dbReference type="CDD" id="cd11067">
    <property type="entry name" value="CYP152"/>
    <property type="match status" value="1"/>
</dbReference>
<feature type="binding site" description="axial binding residue" evidence="6">
    <location>
        <position position="370"/>
    </location>
    <ligand>
        <name>heme</name>
        <dbReference type="ChEBI" id="CHEBI:30413"/>
    </ligand>
    <ligandPart>
        <name>Fe</name>
        <dbReference type="ChEBI" id="CHEBI:18248"/>
    </ligandPart>
</feature>
<dbReference type="GO" id="GO:0020037">
    <property type="term" value="F:heme binding"/>
    <property type="evidence" value="ECO:0007669"/>
    <property type="project" value="InterPro"/>
</dbReference>
<comment type="caution">
    <text evidence="7">The sequence shown here is derived from an EMBL/GenBank/DDBJ whole genome shotgun (WGS) entry which is preliminary data.</text>
</comment>
<dbReference type="GO" id="GO:0004497">
    <property type="term" value="F:monooxygenase activity"/>
    <property type="evidence" value="ECO:0007669"/>
    <property type="project" value="InterPro"/>
</dbReference>
<keyword evidence="2 6" id="KW-0349">Heme</keyword>
<dbReference type="Gene3D" id="1.10.630.10">
    <property type="entry name" value="Cytochrome P450"/>
    <property type="match status" value="1"/>
</dbReference>
<reference evidence="7 8" key="1">
    <citation type="submission" date="2011-04" db="EMBL/GenBank/DDBJ databases">
        <authorList>
            <person name="Muzny D."/>
            <person name="Qin X."/>
            <person name="Deng J."/>
            <person name="Jiang H."/>
            <person name="Liu Y."/>
            <person name="Qu J."/>
            <person name="Song X.-Z."/>
            <person name="Zhang L."/>
            <person name="Thornton R."/>
            <person name="Coyle M."/>
            <person name="Francisco L."/>
            <person name="Jackson L."/>
            <person name="Javaid M."/>
            <person name="Korchina V."/>
            <person name="Kovar C."/>
            <person name="Mata R."/>
            <person name="Mathew T."/>
            <person name="Ngo R."/>
            <person name="Nguyen L."/>
            <person name="Nguyen N."/>
            <person name="Okwuonu G."/>
            <person name="Ongeri F."/>
            <person name="Pham C."/>
            <person name="Simmons D."/>
            <person name="Wilczek-Boney K."/>
            <person name="Hale W."/>
            <person name="Jakkamsetti A."/>
            <person name="Pham P."/>
            <person name="Ruth R."/>
            <person name="San Lucas F."/>
            <person name="Warren J."/>
            <person name="Zhang J."/>
            <person name="Zhao Z."/>
            <person name="Zhou C."/>
            <person name="Zhu D."/>
            <person name="Lee S."/>
            <person name="Bess C."/>
            <person name="Blankenburg K."/>
            <person name="Forbes L."/>
            <person name="Fu Q."/>
            <person name="Gubbala S."/>
            <person name="Hirani K."/>
            <person name="Jayaseelan J.C."/>
            <person name="Lara F."/>
            <person name="Munidasa M."/>
            <person name="Palculict T."/>
            <person name="Patil S."/>
            <person name="Pu L.-L."/>
            <person name="Saada N."/>
            <person name="Tang L."/>
            <person name="Weissenberger G."/>
            <person name="Zhu Y."/>
            <person name="Hemphill L."/>
            <person name="Shang Y."/>
            <person name="Youmans B."/>
            <person name="Ayvaz T."/>
            <person name="Ross M."/>
            <person name="Santibanez J."/>
            <person name="Aqrawi P."/>
            <person name="Gross S."/>
            <person name="Joshi V."/>
            <person name="Fowler G."/>
            <person name="Nazareth L."/>
            <person name="Reid J."/>
            <person name="Worley K."/>
            <person name="Petrosino J."/>
            <person name="Highlander S."/>
            <person name="Gibbs R."/>
        </authorList>
    </citation>
    <scope>NUCLEOTIDE SEQUENCE [LARGE SCALE GENOMIC DNA]</scope>
    <source>
        <strain evidence="7 8">2681</strain>
    </source>
</reference>
<dbReference type="InterPro" id="IPR050705">
    <property type="entry name" value="Cytochrome_P450_3A"/>
</dbReference>
<dbReference type="PRINTS" id="PR00463">
    <property type="entry name" value="EP450I"/>
</dbReference>
<dbReference type="HOGENOM" id="CLU_037319_0_0_9"/>
<dbReference type="GO" id="GO:0005506">
    <property type="term" value="F:iron ion binding"/>
    <property type="evidence" value="ECO:0007669"/>
    <property type="project" value="InterPro"/>
</dbReference>
<dbReference type="GO" id="GO:0016705">
    <property type="term" value="F:oxidoreductase activity, acting on paired donors, with incorporation or reduction of molecular oxygen"/>
    <property type="evidence" value="ECO:0007669"/>
    <property type="project" value="InterPro"/>
</dbReference>
<keyword evidence="4 7" id="KW-0560">Oxidoreductase</keyword>
<evidence type="ECO:0000313" key="7">
    <source>
        <dbReference type="EMBL" id="EGQ19322.1"/>
    </source>
</evidence>
<evidence type="ECO:0000256" key="1">
    <source>
        <dbReference type="ARBA" id="ARBA00010617"/>
    </source>
</evidence>
<dbReference type="InterPro" id="IPR036396">
    <property type="entry name" value="Cyt_P450_sf"/>
</dbReference>
<comment type="similarity">
    <text evidence="1">Belongs to the cytochrome P450 family.</text>
</comment>
<dbReference type="Proteomes" id="UP000005316">
    <property type="component" value="Unassembled WGS sequence"/>
</dbReference>
<dbReference type="AlphaFoldDB" id="F9DY37"/>
<evidence type="ECO:0000256" key="3">
    <source>
        <dbReference type="ARBA" id="ARBA00022723"/>
    </source>
</evidence>
<name>F9DY37_9BACL</name>
<comment type="cofactor">
    <cofactor evidence="6">
        <name>heme</name>
        <dbReference type="ChEBI" id="CHEBI:30413"/>
    </cofactor>
</comment>
<dbReference type="InterPro" id="IPR001128">
    <property type="entry name" value="Cyt_P450"/>
</dbReference>
<keyword evidence="5 6" id="KW-0408">Iron</keyword>
<dbReference type="EC" id="1.14.-.-" evidence="7"/>
<dbReference type="PANTHER" id="PTHR24302:SF15">
    <property type="entry name" value="FATTY-ACID PEROXYGENASE"/>
    <property type="match status" value="1"/>
</dbReference>
<evidence type="ECO:0000256" key="2">
    <source>
        <dbReference type="ARBA" id="ARBA00022617"/>
    </source>
</evidence>
<dbReference type="SUPFAM" id="SSF48264">
    <property type="entry name" value="Cytochrome P450"/>
    <property type="match status" value="1"/>
</dbReference>
<dbReference type="InterPro" id="IPR002401">
    <property type="entry name" value="Cyt_P450_E_grp-I"/>
</dbReference>
<dbReference type="Pfam" id="PF00067">
    <property type="entry name" value="p450"/>
    <property type="match status" value="1"/>
</dbReference>
<evidence type="ECO:0000256" key="6">
    <source>
        <dbReference type="PIRSR" id="PIRSR602401-1"/>
    </source>
</evidence>
<dbReference type="eggNOG" id="COG2124">
    <property type="taxonomic scope" value="Bacteria"/>
</dbReference>
<evidence type="ECO:0000313" key="8">
    <source>
        <dbReference type="Proteomes" id="UP000005316"/>
    </source>
</evidence>
<dbReference type="PANTHER" id="PTHR24302">
    <property type="entry name" value="CYTOCHROME P450 FAMILY 3"/>
    <property type="match status" value="1"/>
</dbReference>
<evidence type="ECO:0000256" key="5">
    <source>
        <dbReference type="ARBA" id="ARBA00023004"/>
    </source>
</evidence>
<proteinExistence type="inferred from homology"/>